<evidence type="ECO:0000256" key="1">
    <source>
        <dbReference type="ARBA" id="ARBA00002919"/>
    </source>
</evidence>
<dbReference type="InterPro" id="IPR008927">
    <property type="entry name" value="6-PGluconate_DH-like_C_sf"/>
</dbReference>
<feature type="domain" description="Ketopantoate reductase C-terminal" evidence="13">
    <location>
        <begin position="160"/>
        <end position="274"/>
    </location>
</feature>
<dbReference type="InterPro" id="IPR013328">
    <property type="entry name" value="6PGD_dom2"/>
</dbReference>
<dbReference type="Pfam" id="PF08546">
    <property type="entry name" value="ApbA_C"/>
    <property type="match status" value="1"/>
</dbReference>
<evidence type="ECO:0000256" key="2">
    <source>
        <dbReference type="ARBA" id="ARBA00004994"/>
    </source>
</evidence>
<evidence type="ECO:0000256" key="5">
    <source>
        <dbReference type="ARBA" id="ARBA00019465"/>
    </source>
</evidence>
<dbReference type="GO" id="GO:0015940">
    <property type="term" value="P:pantothenate biosynthetic process"/>
    <property type="evidence" value="ECO:0007669"/>
    <property type="project" value="UniProtKB-UniPathway"/>
</dbReference>
<dbReference type="InterPro" id="IPR050838">
    <property type="entry name" value="Ketopantoate_reductase"/>
</dbReference>
<evidence type="ECO:0000313" key="14">
    <source>
        <dbReference type="EMBL" id="PRO64738.1"/>
    </source>
</evidence>
<sequence>MNITILGAGAVGILTGAYLSRAGHRIYMQTRTDEQASVIQQDGLRIGRERFKASAGRDLPLQEDAVIVTVKQYHLDDIINKPRDVPSLFLQNGMGHVEKIRKRWDNALFGIVSHGVYRTGPNAAEHSGAGKIIIGGGRKHILAQSLLAVDEPFSSEWTDDIDGEMRKKLLVNVVVNPLTVLYERKNHILLSDERANNEAQQLFREAAPVLGFSVADWSFVERMIELTRENRSSMLEDFLAGRELELEAITGYVINQAEEKKMDVSFLKEIHTQLLHKADERHE</sequence>
<keyword evidence="8 11" id="KW-0560">Oxidoreductase</keyword>
<dbReference type="Proteomes" id="UP000243650">
    <property type="component" value="Unassembled WGS sequence"/>
</dbReference>
<dbReference type="GO" id="GO:0008677">
    <property type="term" value="F:2-dehydropantoate 2-reductase activity"/>
    <property type="evidence" value="ECO:0007669"/>
    <property type="project" value="UniProtKB-EC"/>
</dbReference>
<dbReference type="InterPro" id="IPR003710">
    <property type="entry name" value="ApbA"/>
</dbReference>
<proteinExistence type="inferred from homology"/>
<evidence type="ECO:0000256" key="10">
    <source>
        <dbReference type="ARBA" id="ARBA00048793"/>
    </source>
</evidence>
<evidence type="ECO:0000259" key="13">
    <source>
        <dbReference type="Pfam" id="PF08546"/>
    </source>
</evidence>
<name>A0A2P6MEN1_ALKUR</name>
<dbReference type="EMBL" id="PVNS01000012">
    <property type="protein sequence ID" value="PRO64738.1"/>
    <property type="molecule type" value="Genomic_DNA"/>
</dbReference>
<dbReference type="SUPFAM" id="SSF51735">
    <property type="entry name" value="NAD(P)-binding Rossmann-fold domains"/>
    <property type="match status" value="1"/>
</dbReference>
<protein>
    <recommendedName>
        <fullName evidence="5 11">2-dehydropantoate 2-reductase</fullName>
        <ecNumber evidence="4 11">1.1.1.169</ecNumber>
    </recommendedName>
    <alternativeName>
        <fullName evidence="9 11">Ketopantoate reductase</fullName>
    </alternativeName>
</protein>
<comment type="caution">
    <text evidence="14">The sequence shown here is derived from an EMBL/GenBank/DDBJ whole genome shotgun (WGS) entry which is preliminary data.</text>
</comment>
<dbReference type="SUPFAM" id="SSF48179">
    <property type="entry name" value="6-phosphogluconate dehydrogenase C-terminal domain-like"/>
    <property type="match status" value="1"/>
</dbReference>
<reference evidence="14 15" key="1">
    <citation type="submission" date="2018-03" db="EMBL/GenBank/DDBJ databases">
        <title>Bacillus urumqiensis sp. nov., a moderately haloalkaliphilic bacterium isolated from a salt lake.</title>
        <authorList>
            <person name="Zhao B."/>
            <person name="Liao Z."/>
        </authorList>
    </citation>
    <scope>NUCLEOTIDE SEQUENCE [LARGE SCALE GENOMIC DNA]</scope>
    <source>
        <strain evidence="14 15">BZ-SZ-XJ18</strain>
    </source>
</reference>
<dbReference type="InterPro" id="IPR013752">
    <property type="entry name" value="KPA_reductase"/>
</dbReference>
<comment type="catalytic activity">
    <reaction evidence="10 11">
        <text>(R)-pantoate + NADP(+) = 2-dehydropantoate + NADPH + H(+)</text>
        <dbReference type="Rhea" id="RHEA:16233"/>
        <dbReference type="ChEBI" id="CHEBI:11561"/>
        <dbReference type="ChEBI" id="CHEBI:15378"/>
        <dbReference type="ChEBI" id="CHEBI:15980"/>
        <dbReference type="ChEBI" id="CHEBI:57783"/>
        <dbReference type="ChEBI" id="CHEBI:58349"/>
        <dbReference type="EC" id="1.1.1.169"/>
    </reaction>
</comment>
<evidence type="ECO:0000256" key="7">
    <source>
        <dbReference type="ARBA" id="ARBA00022857"/>
    </source>
</evidence>
<accession>A0A2P6MEN1</accession>
<evidence type="ECO:0000256" key="8">
    <source>
        <dbReference type="ARBA" id="ARBA00023002"/>
    </source>
</evidence>
<dbReference type="NCBIfam" id="TIGR00745">
    <property type="entry name" value="apbA_panE"/>
    <property type="match status" value="1"/>
</dbReference>
<dbReference type="RefSeq" id="WP_105959834.1">
    <property type="nucleotide sequence ID" value="NZ_PVNS01000012.1"/>
</dbReference>
<evidence type="ECO:0000313" key="15">
    <source>
        <dbReference type="Proteomes" id="UP000243650"/>
    </source>
</evidence>
<dbReference type="GO" id="GO:0005737">
    <property type="term" value="C:cytoplasm"/>
    <property type="evidence" value="ECO:0007669"/>
    <property type="project" value="TreeGrafter"/>
</dbReference>
<dbReference type="AlphaFoldDB" id="A0A2P6MEN1"/>
<dbReference type="Pfam" id="PF02558">
    <property type="entry name" value="ApbA"/>
    <property type="match status" value="1"/>
</dbReference>
<dbReference type="PANTHER" id="PTHR43765">
    <property type="entry name" value="2-DEHYDROPANTOATE 2-REDUCTASE-RELATED"/>
    <property type="match status" value="1"/>
</dbReference>
<keyword evidence="6 11" id="KW-0566">Pantothenate biosynthesis</keyword>
<evidence type="ECO:0000256" key="4">
    <source>
        <dbReference type="ARBA" id="ARBA00013014"/>
    </source>
</evidence>
<dbReference type="PANTHER" id="PTHR43765:SF2">
    <property type="entry name" value="2-DEHYDROPANTOATE 2-REDUCTASE"/>
    <property type="match status" value="1"/>
</dbReference>
<dbReference type="GO" id="GO:0050661">
    <property type="term" value="F:NADP binding"/>
    <property type="evidence" value="ECO:0007669"/>
    <property type="project" value="TreeGrafter"/>
</dbReference>
<feature type="domain" description="Ketopantoate reductase N-terminal" evidence="12">
    <location>
        <begin position="3"/>
        <end position="135"/>
    </location>
</feature>
<dbReference type="Gene3D" id="3.40.50.720">
    <property type="entry name" value="NAD(P)-binding Rossmann-like Domain"/>
    <property type="match status" value="1"/>
</dbReference>
<dbReference type="InterPro" id="IPR013332">
    <property type="entry name" value="KPR_N"/>
</dbReference>
<dbReference type="Gene3D" id="1.10.1040.10">
    <property type="entry name" value="N-(1-d-carboxylethyl)-l-norvaline Dehydrogenase, domain 2"/>
    <property type="match status" value="1"/>
</dbReference>
<dbReference type="InterPro" id="IPR036291">
    <property type="entry name" value="NAD(P)-bd_dom_sf"/>
</dbReference>
<comment type="pathway">
    <text evidence="2 11">Cofactor biosynthesis; (R)-pantothenate biosynthesis; (R)-pantoate from 3-methyl-2-oxobutanoate: step 2/2.</text>
</comment>
<evidence type="ECO:0000256" key="6">
    <source>
        <dbReference type="ARBA" id="ARBA00022655"/>
    </source>
</evidence>
<dbReference type="UniPathway" id="UPA00028">
    <property type="reaction ID" value="UER00004"/>
</dbReference>
<gene>
    <name evidence="14" type="ORF">C6I21_12565</name>
</gene>
<evidence type="ECO:0000256" key="11">
    <source>
        <dbReference type="RuleBase" id="RU362068"/>
    </source>
</evidence>
<evidence type="ECO:0000259" key="12">
    <source>
        <dbReference type="Pfam" id="PF02558"/>
    </source>
</evidence>
<keyword evidence="7 11" id="KW-0521">NADP</keyword>
<organism evidence="14 15">
    <name type="scientific">Alkalicoccus urumqiensis</name>
    <name type="common">Bacillus urumqiensis</name>
    <dbReference type="NCBI Taxonomy" id="1548213"/>
    <lineage>
        <taxon>Bacteria</taxon>
        <taxon>Bacillati</taxon>
        <taxon>Bacillota</taxon>
        <taxon>Bacilli</taxon>
        <taxon>Bacillales</taxon>
        <taxon>Bacillaceae</taxon>
        <taxon>Alkalicoccus</taxon>
    </lineage>
</organism>
<dbReference type="OrthoDB" id="9800163at2"/>
<evidence type="ECO:0000256" key="9">
    <source>
        <dbReference type="ARBA" id="ARBA00032024"/>
    </source>
</evidence>
<keyword evidence="15" id="KW-1185">Reference proteome</keyword>
<evidence type="ECO:0000256" key="3">
    <source>
        <dbReference type="ARBA" id="ARBA00007870"/>
    </source>
</evidence>
<dbReference type="EC" id="1.1.1.169" evidence="4 11"/>
<comment type="function">
    <text evidence="1 11">Catalyzes the NADPH-dependent reduction of ketopantoate into pantoic acid.</text>
</comment>
<comment type="similarity">
    <text evidence="3 11">Belongs to the ketopantoate reductase family.</text>
</comment>